<organism evidence="1">
    <name type="scientific">Roseomonas mucosa</name>
    <dbReference type="NCBI Taxonomy" id="207340"/>
    <lineage>
        <taxon>Bacteria</taxon>
        <taxon>Pseudomonadati</taxon>
        <taxon>Pseudomonadota</taxon>
        <taxon>Alphaproteobacteria</taxon>
        <taxon>Acetobacterales</taxon>
        <taxon>Roseomonadaceae</taxon>
        <taxon>Roseomonas</taxon>
    </lineage>
</organism>
<geneLocation type="plasmid" evidence="1">
    <name>p4-AD2</name>
</geneLocation>
<accession>A0A4Y1MR39</accession>
<protein>
    <submittedName>
        <fullName evidence="1">Uncharacterized protein</fullName>
    </submittedName>
</protein>
<name>A0A4Y1MR39_9PROT</name>
<sequence>MRLKNSVELVLQGACELHMLNNQSAVLSARRVQLRHLSSS</sequence>
<dbReference type="AlphaFoldDB" id="A0A4Y1MR39"/>
<proteinExistence type="predicted"/>
<dbReference type="EMBL" id="CP025185">
    <property type="protein sequence ID" value="AWV20069.1"/>
    <property type="molecule type" value="Genomic_DNA"/>
</dbReference>
<evidence type="ECO:0000313" key="1">
    <source>
        <dbReference type="EMBL" id="AWV20069.1"/>
    </source>
</evidence>
<reference evidence="1" key="1">
    <citation type="submission" date="2017-12" db="EMBL/GenBank/DDBJ databases">
        <authorList>
            <person name="Martens C."/>
            <person name="Dahlstrom E."/>
            <person name="Barbian K."/>
            <person name="Sykora L."/>
            <person name="Ricklefs S."/>
            <person name="Bruno D."/>
            <person name="Anzick I."/>
            <person name="Myles I."/>
            <person name="Datta S.K."/>
        </authorList>
    </citation>
    <scope>NUCLEOTIDE SEQUENCE</scope>
    <source>
        <strain evidence="1">AD2</strain>
        <plasmid evidence="1">p4-AD2</plasmid>
    </source>
</reference>
<keyword evidence="1" id="KW-0614">Plasmid</keyword>
<gene>
    <name evidence="1" type="ORF">RADP37_05444</name>
</gene>